<evidence type="ECO:0000313" key="3">
    <source>
        <dbReference type="Proteomes" id="UP000662074"/>
    </source>
</evidence>
<dbReference type="PANTHER" id="PTHR14097:SF7">
    <property type="entry name" value="OXIDOREDUCTASE HTATIP2"/>
    <property type="match status" value="1"/>
</dbReference>
<proteinExistence type="predicted"/>
<dbReference type="EMBL" id="BMDO01000005">
    <property type="protein sequence ID" value="GGI50875.1"/>
    <property type="molecule type" value="Genomic_DNA"/>
</dbReference>
<dbReference type="RefSeq" id="WP_188416425.1">
    <property type="nucleotide sequence ID" value="NZ_BMDO01000005.1"/>
</dbReference>
<dbReference type="Gene3D" id="3.40.50.720">
    <property type="entry name" value="NAD(P)-binding Rossmann-like Domain"/>
    <property type="match status" value="1"/>
</dbReference>
<reference evidence="2" key="2">
    <citation type="submission" date="2020-09" db="EMBL/GenBank/DDBJ databases">
        <authorList>
            <person name="Sun Q."/>
            <person name="Sedlacek I."/>
        </authorList>
    </citation>
    <scope>NUCLEOTIDE SEQUENCE</scope>
    <source>
        <strain evidence="2">CCM 8711</strain>
    </source>
</reference>
<gene>
    <name evidence="2" type="ORF">GCM10011425_20870</name>
</gene>
<dbReference type="InterPro" id="IPR016040">
    <property type="entry name" value="NAD(P)-bd_dom"/>
</dbReference>
<reference evidence="2" key="1">
    <citation type="journal article" date="2014" name="Int. J. Syst. Evol. Microbiol.">
        <title>Complete genome sequence of Corynebacterium casei LMG S-19264T (=DSM 44701T), isolated from a smear-ripened cheese.</title>
        <authorList>
            <consortium name="US DOE Joint Genome Institute (JGI-PGF)"/>
            <person name="Walter F."/>
            <person name="Albersmeier A."/>
            <person name="Kalinowski J."/>
            <person name="Ruckert C."/>
        </authorList>
    </citation>
    <scope>NUCLEOTIDE SEQUENCE</scope>
    <source>
        <strain evidence="2">CCM 8711</strain>
    </source>
</reference>
<organism evidence="2 3">
    <name type="scientific">Mucilaginibacter galii</name>
    <dbReference type="NCBI Taxonomy" id="2005073"/>
    <lineage>
        <taxon>Bacteria</taxon>
        <taxon>Pseudomonadati</taxon>
        <taxon>Bacteroidota</taxon>
        <taxon>Sphingobacteriia</taxon>
        <taxon>Sphingobacteriales</taxon>
        <taxon>Sphingobacteriaceae</taxon>
        <taxon>Mucilaginibacter</taxon>
    </lineage>
</organism>
<protein>
    <submittedName>
        <fullName evidence="2">Oxidoreductase</fullName>
    </submittedName>
</protein>
<name>A0A917J839_9SPHI</name>
<comment type="caution">
    <text evidence="2">The sequence shown here is derived from an EMBL/GenBank/DDBJ whole genome shotgun (WGS) entry which is preliminary data.</text>
</comment>
<dbReference type="Pfam" id="PF13460">
    <property type="entry name" value="NAD_binding_10"/>
    <property type="match status" value="1"/>
</dbReference>
<dbReference type="PANTHER" id="PTHR14097">
    <property type="entry name" value="OXIDOREDUCTASE HTATIP2"/>
    <property type="match status" value="1"/>
</dbReference>
<dbReference type="SUPFAM" id="SSF51735">
    <property type="entry name" value="NAD(P)-binding Rossmann-fold domains"/>
    <property type="match status" value="1"/>
</dbReference>
<sequence length="218" mass="24375">MGYKAVIAGASGLVGNELLHILLQESTYDEVLILVRKHLPIQHKKLVQLQVSFDELEQHQSAINGHALFCCLGSTKSKTPDLNVYRKIDHDYPVKLAQIALKNKMPHYHLVSAIGANSTSSNFYTKMKGETERDIQAVDIRSLHIYQPSLLTGNRKEHRLTERIATGVMKIIDPLLIGGLKKYQSIAAATVARAMYKQSLNQEEGVFVHPSDHIKQLA</sequence>
<dbReference type="Proteomes" id="UP000662074">
    <property type="component" value="Unassembled WGS sequence"/>
</dbReference>
<accession>A0A917J839</accession>
<feature type="domain" description="NAD(P)-binding" evidence="1">
    <location>
        <begin position="9"/>
        <end position="134"/>
    </location>
</feature>
<dbReference type="AlphaFoldDB" id="A0A917J839"/>
<keyword evidence="3" id="KW-1185">Reference proteome</keyword>
<evidence type="ECO:0000259" key="1">
    <source>
        <dbReference type="Pfam" id="PF13460"/>
    </source>
</evidence>
<dbReference type="InterPro" id="IPR036291">
    <property type="entry name" value="NAD(P)-bd_dom_sf"/>
</dbReference>
<evidence type="ECO:0000313" key="2">
    <source>
        <dbReference type="EMBL" id="GGI50875.1"/>
    </source>
</evidence>